<protein>
    <submittedName>
        <fullName evidence="4">Signal transduction protein</fullName>
    </submittedName>
</protein>
<dbReference type="PANTHER" id="PTHR43080">
    <property type="entry name" value="CBS DOMAIN-CONTAINING PROTEIN CBSX3, MITOCHONDRIAL"/>
    <property type="match status" value="1"/>
</dbReference>
<dbReference type="EMBL" id="QHLZ01000003">
    <property type="protein sequence ID" value="PXA66468.1"/>
    <property type="molecule type" value="Genomic_DNA"/>
</dbReference>
<dbReference type="SUPFAM" id="SSF57802">
    <property type="entry name" value="Rubredoxin-like"/>
    <property type="match status" value="1"/>
</dbReference>
<dbReference type="OrthoDB" id="9807125at2"/>
<dbReference type="InterPro" id="IPR048574">
    <property type="entry name" value="RUBY_RBDX"/>
</dbReference>
<evidence type="ECO:0000259" key="3">
    <source>
        <dbReference type="PROSITE" id="PS51371"/>
    </source>
</evidence>
<accession>A0A2V3DTD5</accession>
<feature type="domain" description="CBS" evidence="3">
    <location>
        <begin position="13"/>
        <end position="69"/>
    </location>
</feature>
<reference evidence="4 5" key="1">
    <citation type="submission" date="2018-05" db="EMBL/GenBank/DDBJ databases">
        <title>Genetic diversity of glacier-inhabiting Cryobacterium bacteria in China and description of Cryobacterium mengkeensis sp. nov. and Arthrobacter glacialis sp. nov.</title>
        <authorList>
            <person name="Liu Q."/>
            <person name="Xin Y.-H."/>
        </authorList>
    </citation>
    <scope>NUCLEOTIDE SEQUENCE [LARGE SCALE GENOMIC DNA]</scope>
    <source>
        <strain evidence="4 5">GP3</strain>
    </source>
</reference>
<dbReference type="PANTHER" id="PTHR43080:SF26">
    <property type="entry name" value="REGULATORY PROTEIN"/>
    <property type="match status" value="1"/>
</dbReference>
<evidence type="ECO:0000313" key="5">
    <source>
        <dbReference type="Proteomes" id="UP000246303"/>
    </source>
</evidence>
<dbReference type="Proteomes" id="UP000246303">
    <property type="component" value="Unassembled WGS sequence"/>
</dbReference>
<keyword evidence="2" id="KW-0129">CBS domain</keyword>
<dbReference type="CDD" id="cd04586">
    <property type="entry name" value="CBS_pair_BON_assoc"/>
    <property type="match status" value="1"/>
</dbReference>
<dbReference type="Gene3D" id="3.10.580.10">
    <property type="entry name" value="CBS-domain"/>
    <property type="match status" value="2"/>
</dbReference>
<organism evidence="4 5">
    <name type="scientific">Arthrobacter psychrochitiniphilus</name>
    <dbReference type="NCBI Taxonomy" id="291045"/>
    <lineage>
        <taxon>Bacteria</taxon>
        <taxon>Bacillati</taxon>
        <taxon>Actinomycetota</taxon>
        <taxon>Actinomycetes</taxon>
        <taxon>Micrococcales</taxon>
        <taxon>Micrococcaceae</taxon>
        <taxon>Arthrobacter</taxon>
    </lineage>
</organism>
<dbReference type="InterPro" id="IPR046342">
    <property type="entry name" value="CBS_dom_sf"/>
</dbReference>
<keyword evidence="5" id="KW-1185">Reference proteome</keyword>
<name>A0A2V3DTD5_9MICC</name>
<dbReference type="AlphaFoldDB" id="A0A2V3DTD5"/>
<dbReference type="RefSeq" id="WP_110105651.1">
    <property type="nucleotide sequence ID" value="NZ_JACBZZ010000001.1"/>
</dbReference>
<gene>
    <name evidence="4" type="ORF">CVS29_05955</name>
</gene>
<sequence length="161" mass="17174">MNAKIPATAADIMSSPVITIPADTAVAQIAELLRSHRISGVPVVDHSGHVLGLVSEFDLLAKEGKTAASLMTTAVISVSEDTRIADLRHLLIEKRVRRLPVLQEGRVVGIVSRGDIVSLLATEWVCGVCGEPVRGPTPPDKCPRCQGDGSWFELHEQPPGT</sequence>
<dbReference type="Pfam" id="PF00571">
    <property type="entry name" value="CBS"/>
    <property type="match status" value="2"/>
</dbReference>
<evidence type="ECO:0000256" key="2">
    <source>
        <dbReference type="ARBA" id="ARBA00023122"/>
    </source>
</evidence>
<dbReference type="Pfam" id="PF21349">
    <property type="entry name" value="RUBY_RBDX"/>
    <property type="match status" value="1"/>
</dbReference>
<dbReference type="Gene3D" id="2.20.28.10">
    <property type="match status" value="1"/>
</dbReference>
<dbReference type="SMART" id="SM00116">
    <property type="entry name" value="CBS"/>
    <property type="match status" value="2"/>
</dbReference>
<comment type="cofactor">
    <cofactor evidence="1">
        <name>Fe(3+)</name>
        <dbReference type="ChEBI" id="CHEBI:29034"/>
    </cofactor>
</comment>
<feature type="domain" description="CBS" evidence="3">
    <location>
        <begin position="71"/>
        <end position="128"/>
    </location>
</feature>
<evidence type="ECO:0000256" key="1">
    <source>
        <dbReference type="ARBA" id="ARBA00001965"/>
    </source>
</evidence>
<dbReference type="InterPro" id="IPR000644">
    <property type="entry name" value="CBS_dom"/>
</dbReference>
<dbReference type="PROSITE" id="PS51371">
    <property type="entry name" value="CBS"/>
    <property type="match status" value="2"/>
</dbReference>
<dbReference type="InterPro" id="IPR051257">
    <property type="entry name" value="Diverse_CBS-Domain"/>
</dbReference>
<comment type="caution">
    <text evidence="4">The sequence shown here is derived from an EMBL/GenBank/DDBJ whole genome shotgun (WGS) entry which is preliminary data.</text>
</comment>
<proteinExistence type="predicted"/>
<evidence type="ECO:0000313" key="4">
    <source>
        <dbReference type="EMBL" id="PXA66468.1"/>
    </source>
</evidence>
<dbReference type="SUPFAM" id="SSF54631">
    <property type="entry name" value="CBS-domain pair"/>
    <property type="match status" value="1"/>
</dbReference>